<protein>
    <submittedName>
        <fullName evidence="1">Uncharacterized protein</fullName>
    </submittedName>
</protein>
<dbReference type="AlphaFoldDB" id="A0A7J5Y3L6"/>
<reference evidence="1 2" key="1">
    <citation type="submission" date="2020-03" db="EMBL/GenBank/DDBJ databases">
        <title>Dissostichus mawsoni Genome sequencing and assembly.</title>
        <authorList>
            <person name="Park H."/>
        </authorList>
    </citation>
    <scope>NUCLEOTIDE SEQUENCE [LARGE SCALE GENOMIC DNA]</scope>
    <source>
        <strain evidence="1">DM0001</strain>
        <tissue evidence="1">Muscle</tissue>
    </source>
</reference>
<evidence type="ECO:0000313" key="1">
    <source>
        <dbReference type="EMBL" id="KAF3842928.1"/>
    </source>
</evidence>
<evidence type="ECO:0000313" key="2">
    <source>
        <dbReference type="Proteomes" id="UP000518266"/>
    </source>
</evidence>
<name>A0A7J5Y3L6_DISMA</name>
<feature type="non-terminal residue" evidence="1">
    <location>
        <position position="223"/>
    </location>
</feature>
<feature type="non-terminal residue" evidence="1">
    <location>
        <position position="1"/>
    </location>
</feature>
<organism evidence="1 2">
    <name type="scientific">Dissostichus mawsoni</name>
    <name type="common">Antarctic cod</name>
    <dbReference type="NCBI Taxonomy" id="36200"/>
    <lineage>
        <taxon>Eukaryota</taxon>
        <taxon>Metazoa</taxon>
        <taxon>Chordata</taxon>
        <taxon>Craniata</taxon>
        <taxon>Vertebrata</taxon>
        <taxon>Euteleostomi</taxon>
        <taxon>Actinopterygii</taxon>
        <taxon>Neopterygii</taxon>
        <taxon>Teleostei</taxon>
        <taxon>Neoteleostei</taxon>
        <taxon>Acanthomorphata</taxon>
        <taxon>Eupercaria</taxon>
        <taxon>Perciformes</taxon>
        <taxon>Notothenioidei</taxon>
        <taxon>Nototheniidae</taxon>
        <taxon>Dissostichus</taxon>
    </lineage>
</organism>
<dbReference type="OrthoDB" id="6782434at2759"/>
<sequence length="223" mass="24892">KRQLSILSCFQNNQLPKKVARSEDTVEEAVEEAVEETVEEVEEAVEETGENPLETEKRRGLCGAATYTVEGVVNSMAIHHNGNHQLFYWCSVCRQENTCAHQGVRDISRHVEGKGHRAKEQPLNSVSSIAQFYVPETSVGGVSVQEAKTRRAEVKVAVAMVQHNVPFAVADHFSPLYKECFRDSPTAQGFKSTSTKTTCIINEAVAPHFKKELVMKMRENPFT</sequence>
<accession>A0A7J5Y3L6</accession>
<gene>
    <name evidence="1" type="ORF">F7725_001777</name>
</gene>
<comment type="caution">
    <text evidence="1">The sequence shown here is derived from an EMBL/GenBank/DDBJ whole genome shotgun (WGS) entry which is preliminary data.</text>
</comment>
<dbReference type="PANTHER" id="PTHR37162:SF1">
    <property type="entry name" value="BED-TYPE DOMAIN-CONTAINING PROTEIN"/>
    <property type="match status" value="1"/>
</dbReference>
<keyword evidence="2" id="KW-1185">Reference proteome</keyword>
<dbReference type="PANTHER" id="PTHR37162">
    <property type="entry name" value="HAT FAMILY DIMERISATION DOMAINCONTAINING PROTEIN-RELATED"/>
    <property type="match status" value="1"/>
</dbReference>
<dbReference type="Proteomes" id="UP000518266">
    <property type="component" value="Unassembled WGS sequence"/>
</dbReference>
<dbReference type="EMBL" id="JAAKFY010000018">
    <property type="protein sequence ID" value="KAF3842928.1"/>
    <property type="molecule type" value="Genomic_DNA"/>
</dbReference>
<proteinExistence type="predicted"/>